<evidence type="ECO:0000313" key="1">
    <source>
        <dbReference type="EMBL" id="MER7378674.1"/>
    </source>
</evidence>
<dbReference type="EMBL" id="JBEPFB010000025">
    <property type="protein sequence ID" value="MER7378674.1"/>
    <property type="molecule type" value="Genomic_DNA"/>
</dbReference>
<comment type="caution">
    <text evidence="1">The sequence shown here is derived from an EMBL/GenBank/DDBJ whole genome shotgun (WGS) entry which is preliminary data.</text>
</comment>
<evidence type="ECO:0000313" key="2">
    <source>
        <dbReference type="Proteomes" id="UP001486207"/>
    </source>
</evidence>
<organism evidence="1 2">
    <name type="scientific">Streptomyces lanatus</name>
    <dbReference type="NCBI Taxonomy" id="66900"/>
    <lineage>
        <taxon>Bacteria</taxon>
        <taxon>Bacillati</taxon>
        <taxon>Actinomycetota</taxon>
        <taxon>Actinomycetes</taxon>
        <taxon>Kitasatosporales</taxon>
        <taxon>Streptomycetaceae</taxon>
        <taxon>Streptomyces</taxon>
    </lineage>
</organism>
<protein>
    <submittedName>
        <fullName evidence="1">Uncharacterized protein</fullName>
    </submittedName>
</protein>
<name>A0ABV1Y493_9ACTN</name>
<dbReference type="RefSeq" id="WP_350896722.1">
    <property type="nucleotide sequence ID" value="NZ_JBEPFB010000025.1"/>
</dbReference>
<gene>
    <name evidence="1" type="ORF">ABT384_39360</name>
</gene>
<sequence length="116" mass="12758">MDPNSCERTPKAIRAALQRRYLDDVEQTVKRVVEGDTEVSAYSINYADHAARRKATLSAPQRASLEQLEKRLSLDPLGAPAIGNRDNGWSVTFPNGLVFCTVSSRCVINAIDLIAL</sequence>
<reference evidence="1 2" key="1">
    <citation type="submission" date="2024-06" db="EMBL/GenBank/DDBJ databases">
        <title>The Natural Products Discovery Center: Release of the First 8490 Sequenced Strains for Exploring Actinobacteria Biosynthetic Diversity.</title>
        <authorList>
            <person name="Kalkreuter E."/>
            <person name="Kautsar S.A."/>
            <person name="Yang D."/>
            <person name="Bader C.D."/>
            <person name="Teijaro C.N."/>
            <person name="Fluegel L."/>
            <person name="Davis C.M."/>
            <person name="Simpson J.R."/>
            <person name="Lauterbach L."/>
            <person name="Steele A.D."/>
            <person name="Gui C."/>
            <person name="Meng S."/>
            <person name="Li G."/>
            <person name="Viehrig K."/>
            <person name="Ye F."/>
            <person name="Su P."/>
            <person name="Kiefer A.F."/>
            <person name="Nichols A."/>
            <person name="Cepeda A.J."/>
            <person name="Yan W."/>
            <person name="Fan B."/>
            <person name="Jiang Y."/>
            <person name="Adhikari A."/>
            <person name="Zheng C.-J."/>
            <person name="Schuster L."/>
            <person name="Cowan T.M."/>
            <person name="Smanski M.J."/>
            <person name="Chevrette M.G."/>
            <person name="De Carvalho L.P.S."/>
            <person name="Shen B."/>
        </authorList>
    </citation>
    <scope>NUCLEOTIDE SEQUENCE [LARGE SCALE GENOMIC DNA]</scope>
    <source>
        <strain evidence="1 2">NPDC000155</strain>
    </source>
</reference>
<keyword evidence="2" id="KW-1185">Reference proteome</keyword>
<proteinExistence type="predicted"/>
<dbReference type="Proteomes" id="UP001486207">
    <property type="component" value="Unassembled WGS sequence"/>
</dbReference>
<accession>A0ABV1Y493</accession>